<protein>
    <recommendedName>
        <fullName evidence="9">Conjugal transfer protein TraG</fullName>
    </recommendedName>
</protein>
<evidence type="ECO:0000313" key="7">
    <source>
        <dbReference type="EMBL" id="KJJ39881.1"/>
    </source>
</evidence>
<reference evidence="7 8" key="1">
    <citation type="submission" date="2014-10" db="EMBL/GenBank/DDBJ databases">
        <title>Genome sequencing of Vitellibacter vladivostokensis KMM 3516.</title>
        <authorList>
            <person name="Thevarajoo S."/>
            <person name="Selvaratnam C."/>
            <person name="Goh K.M."/>
            <person name="Chong C.S."/>
        </authorList>
    </citation>
    <scope>NUCLEOTIDE SEQUENCE [LARGE SCALE GENOMIC DNA]</scope>
    <source>
        <strain evidence="7 8">KMM 3516</strain>
    </source>
</reference>
<evidence type="ECO:0000256" key="6">
    <source>
        <dbReference type="ARBA" id="ARBA00023136"/>
    </source>
</evidence>
<dbReference type="Proteomes" id="UP000033497">
    <property type="component" value="Unassembled WGS sequence"/>
</dbReference>
<dbReference type="Gene3D" id="3.40.50.300">
    <property type="entry name" value="P-loop containing nucleotide triphosphate hydrolases"/>
    <property type="match status" value="1"/>
</dbReference>
<evidence type="ECO:0000313" key="8">
    <source>
        <dbReference type="Proteomes" id="UP000033497"/>
    </source>
</evidence>
<organism evidence="7 8">
    <name type="scientific">Aequorivita vladivostokensis</name>
    <dbReference type="NCBI Taxonomy" id="171194"/>
    <lineage>
        <taxon>Bacteria</taxon>
        <taxon>Pseudomonadati</taxon>
        <taxon>Bacteroidota</taxon>
        <taxon>Flavobacteriia</taxon>
        <taxon>Flavobacteriales</taxon>
        <taxon>Flavobacteriaceae</taxon>
        <taxon>Aequorivita</taxon>
    </lineage>
</organism>
<dbReference type="EMBL" id="JSVU01000001">
    <property type="protein sequence ID" value="KJJ39881.1"/>
    <property type="molecule type" value="Genomic_DNA"/>
</dbReference>
<comment type="similarity">
    <text evidence="2">Belongs to the VirD4/TraG family.</text>
</comment>
<comment type="subcellular location">
    <subcellularLocation>
        <location evidence="1">Cell membrane</location>
        <topology evidence="1">Multi-pass membrane protein</topology>
    </subcellularLocation>
</comment>
<dbReference type="RefSeq" id="WP_045079092.1">
    <property type="nucleotide sequence ID" value="NZ_JSVU01000001.1"/>
</dbReference>
<dbReference type="PANTHER" id="PTHR37937:SF1">
    <property type="entry name" value="CONJUGATIVE TRANSFER: DNA TRANSPORT"/>
    <property type="match status" value="1"/>
</dbReference>
<comment type="caution">
    <text evidence="7">The sequence shown here is derived from an EMBL/GenBank/DDBJ whole genome shotgun (WGS) entry which is preliminary data.</text>
</comment>
<dbReference type="InterPro" id="IPR003688">
    <property type="entry name" value="TraG/VirD4"/>
</dbReference>
<evidence type="ECO:0008006" key="9">
    <source>
        <dbReference type="Google" id="ProtNLM"/>
    </source>
</evidence>
<keyword evidence="5" id="KW-1133">Transmembrane helix</keyword>
<keyword evidence="4" id="KW-0812">Transmembrane</keyword>
<sequence>MKLKEFFIYCLEMLEEGVDQLSIALSKKDHTHKARFERESKLVSANNKGFCVTGTKHLSVKQSEEQMIVVSPSGGGKTTTIILPSCYNIDHSLIINDPSGEILEKTKNQFITRGFKVMTLNFGEKEGSVYYNPLHRIKNNADINKVAQMLVRSTTKDGQFDFWANKSVELIGLMINYLLSTTDKEYHHLAQVFNLLELLQGSPEKIDALFAENAPEHLWQKYKSLIGNSENTRASIISSALASLNFIGNDQTLSDLTSNDTIDFAQLRKEKTVIYLRLPLGDMSYYSTILSIFWEQFFSYIFSKLPQEDDLHISVILEELSSLHLPNLSNIFANARKFHTSILGILQSEMQLHNNYGEFNAKTILNNAATKVYFTGLTEECNQLQKILGEYSFKDEKGNKRTRSLMTSDEIRTMPKNKVLIIPSGIRPIYANIKPYYKQPQLVKLSETELPEDYKEDLPSYSAKYLDINTETIDDEVQERI</sequence>
<dbReference type="InterPro" id="IPR027417">
    <property type="entry name" value="P-loop_NTPase"/>
</dbReference>
<keyword evidence="6" id="KW-0472">Membrane</keyword>
<dbReference type="PANTHER" id="PTHR37937">
    <property type="entry name" value="CONJUGATIVE TRANSFER: DNA TRANSPORT"/>
    <property type="match status" value="1"/>
</dbReference>
<dbReference type="InterPro" id="IPR051539">
    <property type="entry name" value="T4SS-coupling_protein"/>
</dbReference>
<evidence type="ECO:0000256" key="3">
    <source>
        <dbReference type="ARBA" id="ARBA00022475"/>
    </source>
</evidence>
<dbReference type="CDD" id="cd01127">
    <property type="entry name" value="TrwB_TraG_TraD_VirD4"/>
    <property type="match status" value="1"/>
</dbReference>
<dbReference type="Pfam" id="PF02534">
    <property type="entry name" value="T4SS-DNA_transf"/>
    <property type="match status" value="1"/>
</dbReference>
<gene>
    <name evidence="7" type="ORF">MB09_01545</name>
</gene>
<proteinExistence type="inferred from homology"/>
<evidence type="ECO:0000256" key="5">
    <source>
        <dbReference type="ARBA" id="ARBA00022989"/>
    </source>
</evidence>
<keyword evidence="8" id="KW-1185">Reference proteome</keyword>
<evidence type="ECO:0000256" key="4">
    <source>
        <dbReference type="ARBA" id="ARBA00022692"/>
    </source>
</evidence>
<evidence type="ECO:0000256" key="2">
    <source>
        <dbReference type="ARBA" id="ARBA00008806"/>
    </source>
</evidence>
<accession>A0ABR5DM61</accession>
<evidence type="ECO:0000256" key="1">
    <source>
        <dbReference type="ARBA" id="ARBA00004651"/>
    </source>
</evidence>
<dbReference type="SUPFAM" id="SSF52540">
    <property type="entry name" value="P-loop containing nucleoside triphosphate hydrolases"/>
    <property type="match status" value="1"/>
</dbReference>
<keyword evidence="3" id="KW-1003">Cell membrane</keyword>
<name>A0ABR5DM61_9FLAO</name>